<dbReference type="Gramene" id="TraesLAC4A03G01964120.2">
    <property type="protein sequence ID" value="TraesLAC4A03G01964120.2"/>
    <property type="gene ID" value="TraesLAC4A03G01964120"/>
</dbReference>
<dbReference type="PANTHER" id="PTHR32133:SF343">
    <property type="entry name" value="F-BOX DOMAIN-CONTAINING PROTEIN"/>
    <property type="match status" value="1"/>
</dbReference>
<keyword evidence="3" id="KW-1185">Reference proteome</keyword>
<dbReference type="PANTHER" id="PTHR32133">
    <property type="entry name" value="OS07G0120400 PROTEIN"/>
    <property type="match status" value="1"/>
</dbReference>
<proteinExistence type="predicted"/>
<evidence type="ECO:0000313" key="2">
    <source>
        <dbReference type="EnsemblPlants" id="TraesCS4A02G021200.1"/>
    </source>
</evidence>
<dbReference type="Gramene" id="TraesCLE_scaffold_027570_01G000100.1">
    <property type="protein sequence ID" value="TraesCLE_scaffold_027570_01G000100.1"/>
    <property type="gene ID" value="TraesCLE_scaffold_027570_01G000100"/>
</dbReference>
<dbReference type="Gramene" id="TraesARI4A03G02046070.1">
    <property type="protein sequence ID" value="TraesARI4A03G02046070.1"/>
    <property type="gene ID" value="TraesARI4A03G02046070"/>
</dbReference>
<dbReference type="GeneID" id="123081584"/>
<dbReference type="Gramene" id="TraesSTA4A03G02006430.1">
    <property type="protein sequence ID" value="TraesSTA4A03G02006430.1"/>
    <property type="gene ID" value="TraesSTA4A03G02006430"/>
</dbReference>
<name>A0A3B6HQQ3_WHEAT</name>
<dbReference type="InterPro" id="IPR001810">
    <property type="entry name" value="F-box_dom"/>
</dbReference>
<dbReference type="Gramene" id="TraesWEE_scaffold_021086_01G000100.1">
    <property type="protein sequence ID" value="TraesWEE_scaffold_021086_01G000100.1"/>
    <property type="gene ID" value="TraesWEE_scaffold_021086_01G000100"/>
</dbReference>
<dbReference type="Gramene" id="TraesARI4A03G02046070.2">
    <property type="protein sequence ID" value="TraesARI4A03G02046070.2"/>
    <property type="gene ID" value="TraesARI4A03G02046070"/>
</dbReference>
<dbReference type="Gramene" id="TraesMAC4A03G02009930.1">
    <property type="protein sequence ID" value="TraesMAC4A03G02009930.1"/>
    <property type="gene ID" value="TraesMAC4A03G02009930"/>
</dbReference>
<dbReference type="SUPFAM" id="SSF81383">
    <property type="entry name" value="F-box domain"/>
    <property type="match status" value="1"/>
</dbReference>
<dbReference type="Gramene" id="TraesSYM4A03G02035990.1">
    <property type="protein sequence ID" value="TraesSYM4A03G02035990.1"/>
    <property type="gene ID" value="TraesSYM4A03G02035990"/>
</dbReference>
<evidence type="ECO:0000313" key="3">
    <source>
        <dbReference type="Proteomes" id="UP000019116"/>
    </source>
</evidence>
<dbReference type="Gramene" id="TraesROB_scaffold_029411_01G000200.1">
    <property type="protein sequence ID" value="TraesROB_scaffold_029411_01G000200.1"/>
    <property type="gene ID" value="TraesROB_scaffold_029411_01G000200"/>
</dbReference>
<accession>A0A3B6HQQ3</accession>
<dbReference type="InterPro" id="IPR036047">
    <property type="entry name" value="F-box-like_dom_sf"/>
</dbReference>
<gene>
    <name evidence="2" type="primary">LOC123081584</name>
</gene>
<feature type="domain" description="F-box" evidence="1">
    <location>
        <begin position="13"/>
        <end position="54"/>
    </location>
</feature>
<sequence>MNSPPPQRSRHTLVDDAIREILLRIPPDDPASLVRASAVCTTWLETISDPAFFRDYRAFHGASPVLGYLHNKSYESHGVARFDPTGAFCPPVRDRRNWHAADSRHGRVLFYTPREKHADFTVWDPITDRRWGLLTDPKLSEIIETAEDQQEEITWMAAVLCAQDGCDHLGCYDGPFLVAFAGSNELERTTFASFYSSEAAEWSKMISIENPNATSAMEETGHTAVVGNKVYFPRKWSGRIVMYDVGEQELSAINLQDQPCGKLMGEEDGALVFASMGGSKLYVRLMEDGPNGVVARGQRRVVELQTSLPPSALSSTYWMVRKTFVSGGPSVVGFASGAGVIFLNTEAGLFTVEVSSGQTKKVHRKMFVQTVIPYVSFYSREHVRILMPLQSKRGRGDHSHELDTVLHDHAGDRMPLP</sequence>
<dbReference type="Proteomes" id="UP000019116">
    <property type="component" value="Chromosome 4A"/>
</dbReference>
<dbReference type="Gramene" id="TraesNOR4A03G02037440.1">
    <property type="protein sequence ID" value="TraesNOR4A03G02037440.1"/>
    <property type="gene ID" value="TraesNOR4A03G02037440"/>
</dbReference>
<dbReference type="Gramene" id="TraesCS4A02G021200.1">
    <property type="protein sequence ID" value="TraesCS4A02G021200.1"/>
    <property type="gene ID" value="TraesCS4A02G021200"/>
</dbReference>
<dbReference type="EnsemblPlants" id="TraesCS4A02G021200.1">
    <property type="protein sequence ID" value="TraesCS4A02G021200.1"/>
    <property type="gene ID" value="TraesCS4A02G021200"/>
</dbReference>
<dbReference type="Gramene" id="TraesJAG4A03G02017580.1">
    <property type="protein sequence ID" value="TraesJAG4A03G02017580.1"/>
    <property type="gene ID" value="TraesJAG4A03G02017580"/>
</dbReference>
<dbReference type="Gramene" id="TraesCS4A03G0037600.1">
    <property type="protein sequence ID" value="TraesCS4A03G0037600.1.CDS"/>
    <property type="gene ID" value="TraesCS4A03G0037600"/>
</dbReference>
<dbReference type="OrthoDB" id="686044at2759"/>
<dbReference type="Gramene" id="TraesLAC4A03G01964120.1">
    <property type="protein sequence ID" value="TraesLAC4A03G01964120.1"/>
    <property type="gene ID" value="TraesLAC4A03G01964120"/>
</dbReference>
<dbReference type="Gramene" id="TraesMAC4A03G02009930.2">
    <property type="protein sequence ID" value="TraesMAC4A03G02009930.2"/>
    <property type="gene ID" value="TraesMAC4A03G02009930"/>
</dbReference>
<dbReference type="Gramene" id="TraesLDM4A03G02009350.2">
    <property type="protein sequence ID" value="TraesLDM4A03G02009350.2"/>
    <property type="gene ID" value="TraesLDM4A03G02009350"/>
</dbReference>
<dbReference type="AlphaFoldDB" id="A0A3B6HQQ3"/>
<organism evidence="2">
    <name type="scientific">Triticum aestivum</name>
    <name type="common">Wheat</name>
    <dbReference type="NCBI Taxonomy" id="4565"/>
    <lineage>
        <taxon>Eukaryota</taxon>
        <taxon>Viridiplantae</taxon>
        <taxon>Streptophyta</taxon>
        <taxon>Embryophyta</taxon>
        <taxon>Tracheophyta</taxon>
        <taxon>Spermatophyta</taxon>
        <taxon>Magnoliopsida</taxon>
        <taxon>Liliopsida</taxon>
        <taxon>Poales</taxon>
        <taxon>Poaceae</taxon>
        <taxon>BOP clade</taxon>
        <taxon>Pooideae</taxon>
        <taxon>Triticodae</taxon>
        <taxon>Triticeae</taxon>
        <taxon>Triticinae</taxon>
        <taxon>Triticum</taxon>
    </lineage>
</organism>
<dbReference type="OMA" id="CNTSAAI"/>
<dbReference type="Gramene" id="TraesLDM4A03G02009350.1">
    <property type="protein sequence ID" value="TraesLDM4A03G02009350.1"/>
    <property type="gene ID" value="TraesLDM4A03G02009350"/>
</dbReference>
<reference evidence="2" key="2">
    <citation type="submission" date="2018-10" db="UniProtKB">
        <authorList>
            <consortium name="EnsemblPlants"/>
        </authorList>
    </citation>
    <scope>IDENTIFICATION</scope>
</reference>
<dbReference type="Gramene" id="TraesJUL4A03G02029210.1">
    <property type="protein sequence ID" value="TraesJUL4A03G02029210.1"/>
    <property type="gene ID" value="TraesJUL4A03G02029210"/>
</dbReference>
<dbReference type="Pfam" id="PF00646">
    <property type="entry name" value="F-box"/>
    <property type="match status" value="1"/>
</dbReference>
<dbReference type="RefSeq" id="XP_044360076.1">
    <property type="nucleotide sequence ID" value="XM_044504141.1"/>
</dbReference>
<protein>
    <recommendedName>
        <fullName evidence="1">F-box domain-containing protein</fullName>
    </recommendedName>
</protein>
<reference evidence="2" key="1">
    <citation type="submission" date="2018-08" db="EMBL/GenBank/DDBJ databases">
        <authorList>
            <person name="Rossello M."/>
        </authorList>
    </citation>
    <scope>NUCLEOTIDE SEQUENCE [LARGE SCALE GENOMIC DNA]</scope>
    <source>
        <strain evidence="2">cv. Chinese Spring</strain>
    </source>
</reference>
<evidence type="ECO:0000259" key="1">
    <source>
        <dbReference type="Pfam" id="PF00646"/>
    </source>
</evidence>
<dbReference type="Gramene" id="TraesNOR4A03G02037440.2">
    <property type="protein sequence ID" value="TraesNOR4A03G02037440.2"/>
    <property type="gene ID" value="TraesNOR4A03G02037440"/>
</dbReference>
<dbReference type="Gramene" id="TraesCAD_scaffold_069241_01G000200.1">
    <property type="protein sequence ID" value="TraesCAD_scaffold_069241_01G000200.1"/>
    <property type="gene ID" value="TraesCAD_scaffold_069241_01G000200"/>
</dbReference>
<dbReference type="RefSeq" id="XP_044360077.1">
    <property type="nucleotide sequence ID" value="XM_044504142.1"/>
</dbReference>